<dbReference type="RefSeq" id="WP_109731772.1">
    <property type="nucleotide sequence ID" value="NZ_BAAACK010000003.1"/>
</dbReference>
<proteinExistence type="predicted"/>
<accession>A0A2Y9BHP1</accession>
<evidence type="ECO:0000313" key="1">
    <source>
        <dbReference type="EMBL" id="PWJ28589.1"/>
    </source>
</evidence>
<dbReference type="Proteomes" id="UP000245845">
    <property type="component" value="Unassembled WGS sequence"/>
</dbReference>
<sequence length="530" mass="62368">MVDTTNESQYEKCKKMAHFIQPNIHPHIMTTYEKVIKERQPGIYIYKNYIRDLDPSASKAPLLEDIIAMSTYIALSKESIDQAIKTYHENRRVYKRNWLNSIKEEITSPDKMKPKNPQLLRKFAESKHMMDALDRSNLQEQTIEEIMLEKYEELENWRSDTTAPITDFYFLGKKPVKSISNGFVNDITFESLTIIKNLFGGSIEGFNVKYPTNMSEYPVFNYRSSWLDFEPALIENELIFLNQYEFEDDDKNVFGDIKVQYSPEQKLPATTSKKAISRIEKDYQVDYLKQKELDMKDHEIMTQLFNLINGENLNDQYISCDLRDFVRKIFHIKVPRKVHYDDVENRLKKLKSFDYTITVKSKETGEIVETTSLGLLNYININYKDNILQFTPSEQWKRTYVQKKYINILADSYTTIASTQTKGIMMILQQERLTEYSKGSSSKTFSLKFFRAHMKLQRIGNAALIKELTHHLSILKNEQIVVKDFDFINKNSALHIEFMDLEDKELFAYEYNTKNALESSDVIDTDFKEI</sequence>
<comment type="caution">
    <text evidence="1">The sequence shown here is derived from an EMBL/GenBank/DDBJ whole genome shotgun (WGS) entry which is preliminary data.</text>
</comment>
<reference evidence="1 2" key="1">
    <citation type="submission" date="2018-05" db="EMBL/GenBank/DDBJ databases">
        <title>The Hungate 1000. A catalogue of reference genomes from the rumen microbiome.</title>
        <authorList>
            <person name="Kelly W."/>
        </authorList>
    </citation>
    <scope>NUCLEOTIDE SEQUENCE [LARGE SCALE GENOMIC DNA]</scope>
    <source>
        <strain evidence="1 2">NLAE-zl-C242</strain>
    </source>
</reference>
<keyword evidence="2" id="KW-1185">Reference proteome</keyword>
<gene>
    <name evidence="1" type="ORF">A8806_108104</name>
</gene>
<dbReference type="AlphaFoldDB" id="A0A2Y9BHP1"/>
<dbReference type="EMBL" id="QGDL01000008">
    <property type="protein sequence ID" value="PWJ28589.1"/>
    <property type="molecule type" value="Genomic_DNA"/>
</dbReference>
<evidence type="ECO:0000313" key="2">
    <source>
        <dbReference type="Proteomes" id="UP000245845"/>
    </source>
</evidence>
<name>A0A2Y9BHP1_9FIRM</name>
<dbReference type="OrthoDB" id="2011015at2"/>
<organism evidence="1 2">
    <name type="scientific">Faecalicatena orotica</name>
    <dbReference type="NCBI Taxonomy" id="1544"/>
    <lineage>
        <taxon>Bacteria</taxon>
        <taxon>Bacillati</taxon>
        <taxon>Bacillota</taxon>
        <taxon>Clostridia</taxon>
        <taxon>Lachnospirales</taxon>
        <taxon>Lachnospiraceae</taxon>
        <taxon>Faecalicatena</taxon>
    </lineage>
</organism>
<protein>
    <submittedName>
        <fullName evidence="1">Uncharacterized protein</fullName>
    </submittedName>
</protein>